<dbReference type="Proteomes" id="UP000236630">
    <property type="component" value="Unassembled WGS sequence"/>
</dbReference>
<gene>
    <name evidence="4" type="ORF">CUMW_216320</name>
</gene>
<dbReference type="Pfam" id="PF20160">
    <property type="entry name" value="C-JID"/>
    <property type="match status" value="1"/>
</dbReference>
<evidence type="ECO:0000313" key="5">
    <source>
        <dbReference type="Proteomes" id="UP000236630"/>
    </source>
</evidence>
<sequence length="497" mass="57002">MSKVKEIHLNPNAFAKMHKLRFLKFYSSSFNGENKCKVSHLQDLRFAEVKYLHWHGYPLKSLPSNLSAEKLVFLEVPNSDIEQLWNGVKHYSKLNQLIHAACKKLIAKTLNPTLIPHLNKLVILNLSGSKSLKSLPAGIFNLEFLTELDLSGCSKLKRLPEISSGNIGSLFLSGTAIEELPSSFELLLRLWLLDLSDCKRLKSLPSSLCKLKSLELLSLRGCSNLQRLPEWLGQLSSPLIVNLLKTNIERIPESIIQQFMLRYILLDYCEGLQSLPKPLFLVRWLDADHYSAPQSLTGNSTAEIIQAALRIQYMGHVVPARWKEVREKRGFPKEGHYVLAGNEIPRWFNFQSVGSFITLEMPPDFFNNNRVLGFAFAAILGFSGRHVDCGRWFSFSCELKVETTKDCDPHDTRLFQRRVNYLESDHLHLGYYLFYEEDFNGFWKCNCFPETVHFNVFPPLECECCGVKKCGIHFFCIADSTNSMEDPSRCFKYNEED</sequence>
<dbReference type="InterPro" id="IPR044974">
    <property type="entry name" value="Disease_R_plants"/>
</dbReference>
<dbReference type="InterPro" id="IPR032675">
    <property type="entry name" value="LRR_dom_sf"/>
</dbReference>
<organism evidence="4 5">
    <name type="scientific">Citrus unshiu</name>
    <name type="common">Satsuma mandarin</name>
    <name type="synonym">Citrus nobilis var. unshiu</name>
    <dbReference type="NCBI Taxonomy" id="55188"/>
    <lineage>
        <taxon>Eukaryota</taxon>
        <taxon>Viridiplantae</taxon>
        <taxon>Streptophyta</taxon>
        <taxon>Embryophyta</taxon>
        <taxon>Tracheophyta</taxon>
        <taxon>Spermatophyta</taxon>
        <taxon>Magnoliopsida</taxon>
        <taxon>eudicotyledons</taxon>
        <taxon>Gunneridae</taxon>
        <taxon>Pentapetalae</taxon>
        <taxon>rosids</taxon>
        <taxon>malvids</taxon>
        <taxon>Sapindales</taxon>
        <taxon>Rutaceae</taxon>
        <taxon>Aurantioideae</taxon>
        <taxon>Citrus</taxon>
    </lineage>
</organism>
<reference evidence="4 5" key="1">
    <citation type="journal article" date="2017" name="Front. Genet.">
        <title>Draft sequencing of the heterozygous diploid genome of Satsuma (Citrus unshiu Marc.) using a hybrid assembly approach.</title>
        <authorList>
            <person name="Shimizu T."/>
            <person name="Tanizawa Y."/>
            <person name="Mochizuki T."/>
            <person name="Nagasaki H."/>
            <person name="Yoshioka T."/>
            <person name="Toyoda A."/>
            <person name="Fujiyama A."/>
            <person name="Kaminuma E."/>
            <person name="Nakamura Y."/>
        </authorList>
    </citation>
    <scope>NUCLEOTIDE SEQUENCE [LARGE SCALE GENOMIC DNA]</scope>
    <source>
        <strain evidence="5">cv. Miyagawa wase</strain>
    </source>
</reference>
<evidence type="ECO:0000256" key="1">
    <source>
        <dbReference type="ARBA" id="ARBA00022614"/>
    </source>
</evidence>
<dbReference type="Gene3D" id="3.80.10.10">
    <property type="entry name" value="Ribonuclease Inhibitor"/>
    <property type="match status" value="2"/>
</dbReference>
<dbReference type="PANTHER" id="PTHR11017:SF570">
    <property type="entry name" value="DISEASE RESISTANCE PROTEIN (TIR-NBS CLASS)-RELATED"/>
    <property type="match status" value="1"/>
</dbReference>
<evidence type="ECO:0000313" key="4">
    <source>
        <dbReference type="EMBL" id="GAY62255.1"/>
    </source>
</evidence>
<accession>A0A2H5QDE9</accession>
<keyword evidence="5" id="KW-1185">Reference proteome</keyword>
<dbReference type="EMBL" id="BDQV01000298">
    <property type="protein sequence ID" value="GAY62255.1"/>
    <property type="molecule type" value="Genomic_DNA"/>
</dbReference>
<keyword evidence="2" id="KW-0677">Repeat</keyword>
<dbReference type="AlphaFoldDB" id="A0A2H5QDE9"/>
<dbReference type="PANTHER" id="PTHR11017">
    <property type="entry name" value="LEUCINE-RICH REPEAT-CONTAINING PROTEIN"/>
    <property type="match status" value="1"/>
</dbReference>
<dbReference type="SUPFAM" id="SSF52058">
    <property type="entry name" value="L domain-like"/>
    <property type="match status" value="1"/>
</dbReference>
<evidence type="ECO:0000256" key="2">
    <source>
        <dbReference type="ARBA" id="ARBA00022737"/>
    </source>
</evidence>
<dbReference type="InterPro" id="IPR011713">
    <property type="entry name" value="Leu-rich_rpt_3"/>
</dbReference>
<dbReference type="GO" id="GO:0006952">
    <property type="term" value="P:defense response"/>
    <property type="evidence" value="ECO:0007669"/>
    <property type="project" value="InterPro"/>
</dbReference>
<dbReference type="InterPro" id="IPR045344">
    <property type="entry name" value="C-JID"/>
</dbReference>
<name>A0A2H5QDE9_CITUN</name>
<dbReference type="Pfam" id="PF07725">
    <property type="entry name" value="LRR_3"/>
    <property type="match status" value="1"/>
</dbReference>
<comment type="caution">
    <text evidence="4">The sequence shown here is derived from an EMBL/GenBank/DDBJ whole genome shotgun (WGS) entry which is preliminary data.</text>
</comment>
<dbReference type="STRING" id="55188.A0A2H5QDE9"/>
<keyword evidence="1" id="KW-0433">Leucine-rich repeat</keyword>
<evidence type="ECO:0000259" key="3">
    <source>
        <dbReference type="Pfam" id="PF20160"/>
    </source>
</evidence>
<feature type="domain" description="C-JID" evidence="3">
    <location>
        <begin position="339"/>
        <end position="446"/>
    </location>
</feature>
<protein>
    <recommendedName>
        <fullName evidence="3">C-JID domain-containing protein</fullName>
    </recommendedName>
</protein>
<proteinExistence type="predicted"/>